<feature type="region of interest" description="Disordered" evidence="1">
    <location>
        <begin position="1"/>
        <end position="38"/>
    </location>
</feature>
<feature type="domain" description="Methyltransferase" evidence="2">
    <location>
        <begin position="50"/>
        <end position="144"/>
    </location>
</feature>
<dbReference type="SUPFAM" id="SSF53335">
    <property type="entry name" value="S-adenosyl-L-methionine-dependent methyltransferases"/>
    <property type="match status" value="1"/>
</dbReference>
<dbReference type="GO" id="GO:0032259">
    <property type="term" value="P:methylation"/>
    <property type="evidence" value="ECO:0007669"/>
    <property type="project" value="UniProtKB-KW"/>
</dbReference>
<dbReference type="GO" id="GO:0008168">
    <property type="term" value="F:methyltransferase activity"/>
    <property type="evidence" value="ECO:0007669"/>
    <property type="project" value="UniProtKB-KW"/>
</dbReference>
<evidence type="ECO:0000313" key="4">
    <source>
        <dbReference type="Proteomes" id="UP000295560"/>
    </source>
</evidence>
<dbReference type="EMBL" id="SMFZ01000001">
    <property type="protein sequence ID" value="TCK27684.1"/>
    <property type="molecule type" value="Genomic_DNA"/>
</dbReference>
<comment type="caution">
    <text evidence="3">The sequence shown here is derived from an EMBL/GenBank/DDBJ whole genome shotgun (WGS) entry which is preliminary data.</text>
</comment>
<accession>A0A4R1HY02</accession>
<dbReference type="Gene3D" id="3.40.50.150">
    <property type="entry name" value="Vaccinia Virus protein VP39"/>
    <property type="match status" value="1"/>
</dbReference>
<evidence type="ECO:0000313" key="3">
    <source>
        <dbReference type="EMBL" id="TCK27684.1"/>
    </source>
</evidence>
<keyword evidence="4" id="KW-1185">Reference proteome</keyword>
<dbReference type="AlphaFoldDB" id="A0A4R1HY02"/>
<keyword evidence="3" id="KW-0489">Methyltransferase</keyword>
<dbReference type="InterPro" id="IPR029063">
    <property type="entry name" value="SAM-dependent_MTases_sf"/>
</dbReference>
<dbReference type="PANTHER" id="PTHR42912">
    <property type="entry name" value="METHYLTRANSFERASE"/>
    <property type="match status" value="1"/>
</dbReference>
<sequence>MTDTAHDPTGGHTDANEFWEERYRDGGGHGGDRPNARLPELVADLGPGAVLDLACGPGGDTLWFAGHGWHVTAVDISSAATTRLAERAAERGFGDRVRTERHDLAETFPTGEFDLVSAFYLHTPFELDRVSVLRTAARALRPGGHLLVVDHNDVAPWMSVDDGHRFPTPQEIADALALDPAEWTTVRADRPRREATGPDGTTATVTDGVLLIRRS</sequence>
<organism evidence="3 4">
    <name type="scientific">Pseudonocardia endophytica</name>
    <dbReference type="NCBI Taxonomy" id="401976"/>
    <lineage>
        <taxon>Bacteria</taxon>
        <taxon>Bacillati</taxon>
        <taxon>Actinomycetota</taxon>
        <taxon>Actinomycetes</taxon>
        <taxon>Pseudonocardiales</taxon>
        <taxon>Pseudonocardiaceae</taxon>
        <taxon>Pseudonocardia</taxon>
    </lineage>
</organism>
<evidence type="ECO:0000256" key="1">
    <source>
        <dbReference type="SAM" id="MobiDB-lite"/>
    </source>
</evidence>
<dbReference type="Proteomes" id="UP000295560">
    <property type="component" value="Unassembled WGS sequence"/>
</dbReference>
<dbReference type="CDD" id="cd02440">
    <property type="entry name" value="AdoMet_MTases"/>
    <property type="match status" value="1"/>
</dbReference>
<dbReference type="OrthoDB" id="9786503at2"/>
<dbReference type="InterPro" id="IPR041698">
    <property type="entry name" value="Methyltransf_25"/>
</dbReference>
<reference evidence="3 4" key="1">
    <citation type="submission" date="2019-03" db="EMBL/GenBank/DDBJ databases">
        <title>Sequencing the genomes of 1000 actinobacteria strains.</title>
        <authorList>
            <person name="Klenk H.-P."/>
        </authorList>
    </citation>
    <scope>NUCLEOTIDE SEQUENCE [LARGE SCALE GENOMIC DNA]</scope>
    <source>
        <strain evidence="3 4">DSM 44969</strain>
    </source>
</reference>
<protein>
    <submittedName>
        <fullName evidence="3">Methyltransferase family protein</fullName>
    </submittedName>
</protein>
<feature type="compositionally biased region" description="Basic and acidic residues" evidence="1">
    <location>
        <begin position="19"/>
        <end position="35"/>
    </location>
</feature>
<proteinExistence type="predicted"/>
<keyword evidence="3" id="KW-0808">Transferase</keyword>
<evidence type="ECO:0000259" key="2">
    <source>
        <dbReference type="Pfam" id="PF13649"/>
    </source>
</evidence>
<name>A0A4R1HY02_PSEEN</name>
<dbReference type="InterPro" id="IPR050508">
    <property type="entry name" value="Methyltransf_Superfamily"/>
</dbReference>
<dbReference type="RefSeq" id="WP_132426801.1">
    <property type="nucleotide sequence ID" value="NZ_SMFZ01000001.1"/>
</dbReference>
<dbReference type="Pfam" id="PF13649">
    <property type="entry name" value="Methyltransf_25"/>
    <property type="match status" value="1"/>
</dbReference>
<gene>
    <name evidence="3" type="ORF">EV378_3562</name>
</gene>